<dbReference type="GO" id="GO:0005164">
    <property type="term" value="F:tumor necrosis factor receptor binding"/>
    <property type="evidence" value="ECO:0007669"/>
    <property type="project" value="InterPro"/>
</dbReference>
<accession>A0A8B9Q3D9</accession>
<organism evidence="4 5">
    <name type="scientific">Apteryx owenii</name>
    <name type="common">Little spotted kiwi</name>
    <dbReference type="NCBI Taxonomy" id="8824"/>
    <lineage>
        <taxon>Eukaryota</taxon>
        <taxon>Metazoa</taxon>
        <taxon>Chordata</taxon>
        <taxon>Craniata</taxon>
        <taxon>Vertebrata</taxon>
        <taxon>Euteleostomi</taxon>
        <taxon>Archelosauria</taxon>
        <taxon>Archosauria</taxon>
        <taxon>Dinosauria</taxon>
        <taxon>Saurischia</taxon>
        <taxon>Theropoda</taxon>
        <taxon>Coelurosauria</taxon>
        <taxon>Aves</taxon>
        <taxon>Palaeognathae</taxon>
        <taxon>Apterygiformes</taxon>
        <taxon>Apterygidae</taxon>
        <taxon>Apteryx</taxon>
    </lineage>
</organism>
<comment type="similarity">
    <text evidence="1">Belongs to the tumor necrosis factor family.</text>
</comment>
<dbReference type="PROSITE" id="PS50049">
    <property type="entry name" value="THD_2"/>
    <property type="match status" value="1"/>
</dbReference>
<dbReference type="InterPro" id="IPR008983">
    <property type="entry name" value="Tumour_necrosis_fac-like_dom"/>
</dbReference>
<keyword evidence="5" id="KW-1185">Reference proteome</keyword>
<evidence type="ECO:0000256" key="1">
    <source>
        <dbReference type="ARBA" id="ARBA00008670"/>
    </source>
</evidence>
<name>A0A8B9Q3D9_APTOW</name>
<sequence length="168" mass="19304">ISIMEAPNLLEDGNIPQKRKFSCSQVAFYASAFLLTLISVLVPIVFLKAPSISNLKDNKLWDWNLTHCDGFVEKDSDHLIIMESGNYFIYAQLNRKKDMNEPFTLVLYKEPKILLNKVVGSNMGNNKSTINFGRPFSLHKGDKLNCLFNCDRDYILAENQTYWGLYKI</sequence>
<evidence type="ECO:0000259" key="3">
    <source>
        <dbReference type="PROSITE" id="PS50049"/>
    </source>
</evidence>
<reference evidence="4" key="2">
    <citation type="submission" date="2025-09" db="UniProtKB">
        <authorList>
            <consortium name="Ensembl"/>
        </authorList>
    </citation>
    <scope>IDENTIFICATION</scope>
</reference>
<protein>
    <recommendedName>
        <fullName evidence="3">THD domain-containing protein</fullName>
    </recommendedName>
</protein>
<feature type="transmembrane region" description="Helical" evidence="2">
    <location>
        <begin position="26"/>
        <end position="47"/>
    </location>
</feature>
<dbReference type="InterPro" id="IPR006052">
    <property type="entry name" value="TNF_dom"/>
</dbReference>
<proteinExistence type="inferred from homology"/>
<evidence type="ECO:0000256" key="2">
    <source>
        <dbReference type="SAM" id="Phobius"/>
    </source>
</evidence>
<dbReference type="AlphaFoldDB" id="A0A8B9Q3D9"/>
<reference evidence="4" key="1">
    <citation type="submission" date="2025-08" db="UniProtKB">
        <authorList>
            <consortium name="Ensembl"/>
        </authorList>
    </citation>
    <scope>IDENTIFICATION</scope>
</reference>
<keyword evidence="2" id="KW-1133">Transmembrane helix</keyword>
<dbReference type="Proteomes" id="UP000694424">
    <property type="component" value="Unplaced"/>
</dbReference>
<dbReference type="GO" id="GO:0016020">
    <property type="term" value="C:membrane"/>
    <property type="evidence" value="ECO:0007669"/>
    <property type="project" value="InterPro"/>
</dbReference>
<dbReference type="SUPFAM" id="SSF49842">
    <property type="entry name" value="TNF-like"/>
    <property type="match status" value="1"/>
</dbReference>
<dbReference type="GO" id="GO:0006955">
    <property type="term" value="P:immune response"/>
    <property type="evidence" value="ECO:0007669"/>
    <property type="project" value="InterPro"/>
</dbReference>
<evidence type="ECO:0000313" key="4">
    <source>
        <dbReference type="Ensembl" id="ENSAOWP00000019847.1"/>
    </source>
</evidence>
<dbReference type="Gene3D" id="2.60.120.40">
    <property type="match status" value="1"/>
</dbReference>
<evidence type="ECO:0000313" key="5">
    <source>
        <dbReference type="Proteomes" id="UP000694424"/>
    </source>
</evidence>
<dbReference type="Pfam" id="PF00229">
    <property type="entry name" value="TNF"/>
    <property type="match status" value="1"/>
</dbReference>
<dbReference type="Ensembl" id="ENSAOWT00000022485.1">
    <property type="protein sequence ID" value="ENSAOWP00000019847.1"/>
    <property type="gene ID" value="ENSAOWG00000013449.1"/>
</dbReference>
<keyword evidence="2" id="KW-0812">Transmembrane</keyword>
<keyword evidence="2" id="KW-0472">Membrane</keyword>
<feature type="domain" description="THD" evidence="3">
    <location>
        <begin position="43"/>
        <end position="168"/>
    </location>
</feature>